<evidence type="ECO:0000313" key="1">
    <source>
        <dbReference type="EMBL" id="AIQ91435.1"/>
    </source>
</evidence>
<accession>A0A089NY41</accession>
<evidence type="ECO:0000313" key="2">
    <source>
        <dbReference type="Proteomes" id="UP000029492"/>
    </source>
</evidence>
<dbReference type="KEGG" id="mor:MOC_3680"/>
<reference evidence="1 2" key="1">
    <citation type="journal article" date="2014" name="PLoS ONE">
        <title>Genome Information of Methylobacterium oryzae, a Plant-Probiotic Methylotroph in the Phyllosphere.</title>
        <authorList>
            <person name="Kwak M.J."/>
            <person name="Jeong H."/>
            <person name="Madhaiyan M."/>
            <person name="Lee Y."/>
            <person name="Sa T.M."/>
            <person name="Oh T.K."/>
            <person name="Kim J.F."/>
        </authorList>
    </citation>
    <scope>NUCLEOTIDE SEQUENCE [LARGE SCALE GENOMIC DNA]</scope>
    <source>
        <strain evidence="1 2">CBMB20</strain>
    </source>
</reference>
<keyword evidence="2" id="KW-1185">Reference proteome</keyword>
<proteinExistence type="predicted"/>
<protein>
    <submittedName>
        <fullName evidence="1">Protein of unassigned function</fullName>
    </submittedName>
</protein>
<dbReference type="EMBL" id="CP003811">
    <property type="protein sequence ID" value="AIQ91435.1"/>
    <property type="molecule type" value="Genomic_DNA"/>
</dbReference>
<gene>
    <name evidence="1" type="ORF">MOC_3680</name>
</gene>
<name>A0A089NY41_9HYPH</name>
<dbReference type="Proteomes" id="UP000029492">
    <property type="component" value="Chromosome"/>
</dbReference>
<organism evidence="1 2">
    <name type="scientific">Methylobacterium oryzae CBMB20</name>
    <dbReference type="NCBI Taxonomy" id="693986"/>
    <lineage>
        <taxon>Bacteria</taxon>
        <taxon>Pseudomonadati</taxon>
        <taxon>Pseudomonadota</taxon>
        <taxon>Alphaproteobacteria</taxon>
        <taxon>Hyphomicrobiales</taxon>
        <taxon>Methylobacteriaceae</taxon>
        <taxon>Methylobacterium</taxon>
    </lineage>
</organism>
<sequence length="45" mass="4890">MPARSKARCAIGKTALHLTREASRRQACHCTQQLSMRALGPVLGI</sequence>
<dbReference type="STRING" id="693986.MOC_3680"/>
<dbReference type="AlphaFoldDB" id="A0A089NY41"/>
<dbReference type="HOGENOM" id="CLU_3201944_0_0_5"/>